<dbReference type="InterPro" id="IPR043502">
    <property type="entry name" value="DNA/RNA_pol_sf"/>
</dbReference>
<dbReference type="Gene3D" id="1.10.340.70">
    <property type="match status" value="1"/>
</dbReference>
<keyword evidence="4" id="KW-0548">Nucleotidyltransferase</keyword>
<keyword evidence="6" id="KW-0255">Endonuclease</keyword>
<comment type="caution">
    <text evidence="12">The sequence shown here is derived from an EMBL/GenBank/DDBJ whole genome shotgun (WGS) entry which is preliminary data.</text>
</comment>
<dbReference type="GO" id="GO:0003964">
    <property type="term" value="F:RNA-directed DNA polymerase activity"/>
    <property type="evidence" value="ECO:0007669"/>
    <property type="project" value="UniProtKB-KW"/>
</dbReference>
<dbReference type="InterPro" id="IPR000477">
    <property type="entry name" value="RT_dom"/>
</dbReference>
<name>A0AAE1L339_PETCI</name>
<dbReference type="CDD" id="cd09274">
    <property type="entry name" value="RNase_HI_RT_Ty3"/>
    <property type="match status" value="1"/>
</dbReference>
<evidence type="ECO:0000259" key="11">
    <source>
        <dbReference type="PROSITE" id="PS50994"/>
    </source>
</evidence>
<dbReference type="Pfam" id="PF17921">
    <property type="entry name" value="Integrase_H2C2"/>
    <property type="match status" value="1"/>
</dbReference>
<evidence type="ECO:0000256" key="1">
    <source>
        <dbReference type="ARBA" id="ARBA00012493"/>
    </source>
</evidence>
<evidence type="ECO:0000256" key="7">
    <source>
        <dbReference type="ARBA" id="ARBA00022801"/>
    </source>
</evidence>
<dbReference type="SUPFAM" id="SSF50630">
    <property type="entry name" value="Acid proteases"/>
    <property type="match status" value="1"/>
</dbReference>
<dbReference type="InterPro" id="IPR012337">
    <property type="entry name" value="RNaseH-like_sf"/>
</dbReference>
<dbReference type="SUPFAM" id="SSF53098">
    <property type="entry name" value="Ribonuclease H-like"/>
    <property type="match status" value="1"/>
</dbReference>
<keyword evidence="2" id="KW-0645">Protease</keyword>
<evidence type="ECO:0000313" key="12">
    <source>
        <dbReference type="EMBL" id="KAK3893873.1"/>
    </source>
</evidence>
<keyword evidence="9" id="KW-0511">Multifunctional enzyme</keyword>
<gene>
    <name evidence="12" type="ORF">Pcinc_002315</name>
</gene>
<dbReference type="FunFam" id="3.10.10.10:FF:000007">
    <property type="entry name" value="Retrovirus-related Pol polyprotein from transposon 17.6-like Protein"/>
    <property type="match status" value="1"/>
</dbReference>
<dbReference type="FunFam" id="3.30.70.270:FF:000115">
    <property type="entry name" value="Polyprotein of retroviral origin, putative"/>
    <property type="match status" value="1"/>
</dbReference>
<organism evidence="12 13">
    <name type="scientific">Petrolisthes cinctipes</name>
    <name type="common">Flat porcelain crab</name>
    <dbReference type="NCBI Taxonomy" id="88211"/>
    <lineage>
        <taxon>Eukaryota</taxon>
        <taxon>Metazoa</taxon>
        <taxon>Ecdysozoa</taxon>
        <taxon>Arthropoda</taxon>
        <taxon>Crustacea</taxon>
        <taxon>Multicrustacea</taxon>
        <taxon>Malacostraca</taxon>
        <taxon>Eumalacostraca</taxon>
        <taxon>Eucarida</taxon>
        <taxon>Decapoda</taxon>
        <taxon>Pleocyemata</taxon>
        <taxon>Anomura</taxon>
        <taxon>Galatheoidea</taxon>
        <taxon>Porcellanidae</taxon>
        <taxon>Petrolisthes</taxon>
    </lineage>
</organism>
<dbReference type="SUPFAM" id="SSF56672">
    <property type="entry name" value="DNA/RNA polymerases"/>
    <property type="match status" value="1"/>
</dbReference>
<keyword evidence="3" id="KW-0808">Transferase</keyword>
<dbReference type="Gene3D" id="3.30.420.10">
    <property type="entry name" value="Ribonuclease H-like superfamily/Ribonuclease H"/>
    <property type="match status" value="1"/>
</dbReference>
<evidence type="ECO:0000259" key="10">
    <source>
        <dbReference type="PROSITE" id="PS50878"/>
    </source>
</evidence>
<evidence type="ECO:0000256" key="2">
    <source>
        <dbReference type="ARBA" id="ARBA00022670"/>
    </source>
</evidence>
<dbReference type="InterPro" id="IPR001584">
    <property type="entry name" value="Integrase_cat-core"/>
</dbReference>
<sequence>MSRDIEFSIVSAVSRSNHLAVGNVTIGGIPGALLIDTGAVVNLISKETYQNIRKHHSERSYALQEPQYQLSGVSGTTVDVLGVVRLPVHFRGSSSFAASFYVVSKFHPMASGLLGLSTMAERKIEVYPGEGLIVHENVPYMCMATPQPKHSDKEVKTVGYVRGFEEKSNQRVMKQDRLCDTARVEVTRWTVVTAIVPDAHRLQPQEMIQFKVCLKGVKEGVDVVCMSETCKLKGVSLESTLTTVKSGGETVVLAVNNTGVEIEVKPGSQLCDFLVYHGTVLEPKHNLPVVSVVGCIGASPSSELRSQIKTGGNSEGKEELLQLLQGYRKAIALAGEPLGSTDLTSHVIKLKREAQPSYIKSYRLPHSQRQIVDDTVKDMLKQKVIEPSTSPWSSPIFLVPKKDGTYRPVIDYRRVNQQTVPDKYPMPHLNDLLQAIGEGNKVFSTLDLLSGYWQVPVHERSRDITAFSTHQGHYQFRRMPFGLCNAPTTFQRLVNNVLAGLIGKDALVYLDDIIIFSKDVPTHLEKLRKVLERLASAGLKLKLSKCEFLKQKIKYLGHEVDESGIHVNQDKIKAILKFPTPTKADHVRSFLGLAGYYRSFVYQFSSKAAPLIKLLKQTNKFEWGQPQKEAFSILKEALTQPPVLAFPDFKKPFILHTDASGVGLGAVLAQEDEGAKLKPIGYASKALNDTEKKYSVTHQEAYAIVWALKHFRPIIFGYSITVCTDHRPCLELFKGKNMTGKLARWHLTILEFNPTFNFVPGKINVVADALSRQTVNSVTTLSTISPQKLKTKQREDPMWKRVIYGLESGEEVEVPGLPLRTTEFILRDNVLHKVTVVEGKETYRIVVPGSLIETVLRLLHDAPQAGHKGRDACLEEARSRYFWLKMRKDIENHIKKCVSCARNKGTTGPPAPLQTFPSPAKPWDVVAIDVLQLPTSYQGSKYLLTCVDHFSRFVVLAPLQDKSAQSIAHALVNSLFCTYTIPRVLLSDNGTEFRNSVLEEICKLYNIKQVFTVAYHPQSNGMVERVNRKILEVLRHLAGSIQAGWEDWLCQVTACINSSIHSSLGKTPHYIIYGEDKVLPYDILVGRPGPVYNVDDYVSVQGHAFATIHHEVRKHMEASRAEHIARQHKFAKKVEIEEGDVVMVKTPERQSKLSPKFKGPYIVKRVLGNKLIVQDNMTDADLQTIMRTWGVFCVMLVAAFVSSKGSTDQIKPGALVGTDGRLEVVTDVITVRLNLGTLLDLKTRVDDFQLKFHNAIEMSSAKLATSDDVEDLGRRLEILNKVIVEQNRVIDSTFSLAANVAEEVNGVIEKTNEVIKELDRDAVVLEWPSNVSVADHVRDT</sequence>
<feature type="domain" description="Reverse transcriptase" evidence="10">
    <location>
        <begin position="380"/>
        <end position="560"/>
    </location>
</feature>
<accession>A0AAE1L339</accession>
<dbReference type="PANTHER" id="PTHR37984:SF5">
    <property type="entry name" value="PROTEIN NYNRIN-LIKE"/>
    <property type="match status" value="1"/>
</dbReference>
<evidence type="ECO:0000313" key="13">
    <source>
        <dbReference type="Proteomes" id="UP001286313"/>
    </source>
</evidence>
<dbReference type="FunFam" id="1.10.340.70:FF:000001">
    <property type="entry name" value="Retrovirus-related Pol polyprotein from transposon gypsy-like Protein"/>
    <property type="match status" value="1"/>
</dbReference>
<dbReference type="CDD" id="cd01647">
    <property type="entry name" value="RT_LTR"/>
    <property type="match status" value="1"/>
</dbReference>
<dbReference type="Gene3D" id="3.30.70.270">
    <property type="match status" value="2"/>
</dbReference>
<dbReference type="Pfam" id="PF17919">
    <property type="entry name" value="RT_RNaseH_2"/>
    <property type="match status" value="1"/>
</dbReference>
<dbReference type="Proteomes" id="UP001286313">
    <property type="component" value="Unassembled WGS sequence"/>
</dbReference>
<dbReference type="InterPro" id="IPR041577">
    <property type="entry name" value="RT_RNaseH_2"/>
</dbReference>
<dbReference type="EC" id="2.7.7.49" evidence="1"/>
<dbReference type="FunFam" id="3.30.420.10:FF:000032">
    <property type="entry name" value="Retrovirus-related Pol polyprotein from transposon 297-like Protein"/>
    <property type="match status" value="1"/>
</dbReference>
<dbReference type="Pfam" id="PF00078">
    <property type="entry name" value="RVT_1"/>
    <property type="match status" value="1"/>
</dbReference>
<dbReference type="InterPro" id="IPR043128">
    <property type="entry name" value="Rev_trsase/Diguanyl_cyclase"/>
</dbReference>
<keyword evidence="8" id="KW-0695">RNA-directed DNA polymerase</keyword>
<dbReference type="GO" id="GO:0004519">
    <property type="term" value="F:endonuclease activity"/>
    <property type="evidence" value="ECO:0007669"/>
    <property type="project" value="UniProtKB-KW"/>
</dbReference>
<dbReference type="Gene3D" id="3.10.20.370">
    <property type="match status" value="1"/>
</dbReference>
<dbReference type="InterPro" id="IPR050951">
    <property type="entry name" value="Retrovirus_Pol_polyprotein"/>
</dbReference>
<evidence type="ECO:0000256" key="5">
    <source>
        <dbReference type="ARBA" id="ARBA00022722"/>
    </source>
</evidence>
<dbReference type="GO" id="GO:0003676">
    <property type="term" value="F:nucleic acid binding"/>
    <property type="evidence" value="ECO:0007669"/>
    <property type="project" value="InterPro"/>
</dbReference>
<dbReference type="InterPro" id="IPR041588">
    <property type="entry name" value="Integrase_H2C2"/>
</dbReference>
<dbReference type="GO" id="GO:0006508">
    <property type="term" value="P:proteolysis"/>
    <property type="evidence" value="ECO:0007669"/>
    <property type="project" value="UniProtKB-KW"/>
</dbReference>
<dbReference type="GO" id="GO:0042575">
    <property type="term" value="C:DNA polymerase complex"/>
    <property type="evidence" value="ECO:0007669"/>
    <property type="project" value="UniProtKB-ARBA"/>
</dbReference>
<dbReference type="PANTHER" id="PTHR37984">
    <property type="entry name" value="PROTEIN CBG26694"/>
    <property type="match status" value="1"/>
</dbReference>
<dbReference type="EMBL" id="JAWQEG010000166">
    <property type="protein sequence ID" value="KAK3893873.1"/>
    <property type="molecule type" value="Genomic_DNA"/>
</dbReference>
<evidence type="ECO:0000256" key="3">
    <source>
        <dbReference type="ARBA" id="ARBA00022679"/>
    </source>
</evidence>
<dbReference type="InterPro" id="IPR036397">
    <property type="entry name" value="RNaseH_sf"/>
</dbReference>
<reference evidence="12" key="1">
    <citation type="submission" date="2023-10" db="EMBL/GenBank/DDBJ databases">
        <title>Genome assemblies of two species of porcelain crab, Petrolisthes cinctipes and Petrolisthes manimaculis (Anomura: Porcellanidae).</title>
        <authorList>
            <person name="Angst P."/>
        </authorList>
    </citation>
    <scope>NUCLEOTIDE SEQUENCE</scope>
    <source>
        <strain evidence="12">PB745_01</strain>
        <tissue evidence="12">Gill</tissue>
    </source>
</reference>
<dbReference type="PROSITE" id="PS50994">
    <property type="entry name" value="INTEGRASE"/>
    <property type="match status" value="1"/>
</dbReference>
<evidence type="ECO:0000256" key="9">
    <source>
        <dbReference type="ARBA" id="ARBA00023268"/>
    </source>
</evidence>
<protein>
    <recommendedName>
        <fullName evidence="1">RNA-directed DNA polymerase</fullName>
        <ecNumber evidence="1">2.7.7.49</ecNumber>
    </recommendedName>
</protein>
<dbReference type="InterPro" id="IPR021109">
    <property type="entry name" value="Peptidase_aspartic_dom_sf"/>
</dbReference>
<dbReference type="FunFam" id="3.10.20.370:FF:000001">
    <property type="entry name" value="Retrovirus-related Pol polyprotein from transposon 17.6-like protein"/>
    <property type="match status" value="1"/>
</dbReference>
<proteinExistence type="predicted"/>
<dbReference type="GO" id="GO:0008233">
    <property type="term" value="F:peptidase activity"/>
    <property type="evidence" value="ECO:0007669"/>
    <property type="project" value="UniProtKB-KW"/>
</dbReference>
<feature type="domain" description="Integrase catalytic" evidence="11">
    <location>
        <begin position="918"/>
        <end position="1076"/>
    </location>
</feature>
<evidence type="ECO:0000256" key="4">
    <source>
        <dbReference type="ARBA" id="ARBA00022695"/>
    </source>
</evidence>
<evidence type="ECO:0000256" key="6">
    <source>
        <dbReference type="ARBA" id="ARBA00022759"/>
    </source>
</evidence>
<keyword evidence="13" id="KW-1185">Reference proteome</keyword>
<keyword evidence="7" id="KW-0378">Hydrolase</keyword>
<dbReference type="Gene3D" id="2.40.70.10">
    <property type="entry name" value="Acid Proteases"/>
    <property type="match status" value="1"/>
</dbReference>
<evidence type="ECO:0000256" key="8">
    <source>
        <dbReference type="ARBA" id="ARBA00022918"/>
    </source>
</evidence>
<dbReference type="PROSITE" id="PS50878">
    <property type="entry name" value="RT_POL"/>
    <property type="match status" value="1"/>
</dbReference>
<keyword evidence="5" id="KW-0540">Nuclease</keyword>
<dbReference type="Pfam" id="PF00665">
    <property type="entry name" value="rve"/>
    <property type="match status" value="1"/>
</dbReference>
<dbReference type="GO" id="GO:0015074">
    <property type="term" value="P:DNA integration"/>
    <property type="evidence" value="ECO:0007669"/>
    <property type="project" value="InterPro"/>
</dbReference>
<dbReference type="Gene3D" id="3.10.10.10">
    <property type="entry name" value="HIV Type 1 Reverse Transcriptase, subunit A, domain 1"/>
    <property type="match status" value="1"/>
</dbReference>